<dbReference type="GO" id="GO:0000324">
    <property type="term" value="C:fungal-type vacuole"/>
    <property type="evidence" value="ECO:0007669"/>
    <property type="project" value="TreeGrafter"/>
</dbReference>
<dbReference type="EC" id="3.2.1.3" evidence="3"/>
<comment type="catalytic activity">
    <reaction evidence="1">
        <text>Hydrolysis of terminal (1-&gt;4)-linked alpha-D-glucose residues successively from non-reducing ends of the chains with release of beta-D-glucose.</text>
        <dbReference type="EC" id="3.2.1.3"/>
    </reaction>
</comment>
<dbReference type="InParanoid" id="A0A177CRG2"/>
<evidence type="ECO:0000313" key="12">
    <source>
        <dbReference type="EMBL" id="OAG09801.1"/>
    </source>
</evidence>
<dbReference type="FunCoup" id="A0A177CRG2">
    <property type="interactions" value="63"/>
</dbReference>
<dbReference type="PRINTS" id="PR00736">
    <property type="entry name" value="GLHYDRLASE15"/>
</dbReference>
<protein>
    <recommendedName>
        <fullName evidence="3">glucan 1,4-alpha-glucosidase</fullName>
        <ecNumber evidence="3">3.2.1.3</ecNumber>
    </recommendedName>
    <alternativeName>
        <fullName evidence="9">1,4-alpha-D-glucan glucohydrolase</fullName>
    </alternativeName>
    <alternativeName>
        <fullName evidence="8">Glucan 1,4-alpha-glucosidase</fullName>
    </alternativeName>
</protein>
<dbReference type="InterPro" id="IPR000165">
    <property type="entry name" value="Glucoamylase"/>
</dbReference>
<dbReference type="Gene3D" id="1.50.10.10">
    <property type="match status" value="1"/>
</dbReference>
<gene>
    <name evidence="12" type="ORF">CC84DRAFT_1193476</name>
</gene>
<evidence type="ECO:0000256" key="3">
    <source>
        <dbReference type="ARBA" id="ARBA00012593"/>
    </source>
</evidence>
<reference evidence="12 13" key="1">
    <citation type="submission" date="2016-05" db="EMBL/GenBank/DDBJ databases">
        <title>Comparative analysis of secretome profiles of manganese(II)-oxidizing ascomycete fungi.</title>
        <authorList>
            <consortium name="DOE Joint Genome Institute"/>
            <person name="Zeiner C.A."/>
            <person name="Purvine S.O."/>
            <person name="Zink E.M."/>
            <person name="Wu S."/>
            <person name="Pasa-Tolic L."/>
            <person name="Chaput D.L."/>
            <person name="Haridas S."/>
            <person name="Grigoriev I.V."/>
            <person name="Santelli C.M."/>
            <person name="Hansel C.M."/>
        </authorList>
    </citation>
    <scope>NUCLEOTIDE SEQUENCE [LARGE SCALE GENOMIC DNA]</scope>
    <source>
        <strain evidence="12 13">AP3s5-JAC2a</strain>
    </source>
</reference>
<keyword evidence="7" id="KW-0624">Polysaccharide degradation</keyword>
<evidence type="ECO:0000256" key="8">
    <source>
        <dbReference type="ARBA" id="ARBA00033442"/>
    </source>
</evidence>
<comment type="similarity">
    <text evidence="2">Belongs to the glycosyl hydrolase 15 family.</text>
</comment>
<evidence type="ECO:0000256" key="10">
    <source>
        <dbReference type="SAM" id="SignalP"/>
    </source>
</evidence>
<evidence type="ECO:0000256" key="7">
    <source>
        <dbReference type="ARBA" id="ARBA00023326"/>
    </source>
</evidence>
<dbReference type="GO" id="GO:0004339">
    <property type="term" value="F:glucan 1,4-alpha-glucosidase activity"/>
    <property type="evidence" value="ECO:0007669"/>
    <property type="project" value="UniProtKB-EC"/>
</dbReference>
<feature type="signal peptide" evidence="10">
    <location>
        <begin position="1"/>
        <end position="21"/>
    </location>
</feature>
<feature type="domain" description="GH15-like" evidence="11">
    <location>
        <begin position="76"/>
        <end position="517"/>
    </location>
</feature>
<dbReference type="RefSeq" id="XP_018040166.1">
    <property type="nucleotide sequence ID" value="XM_018181304.1"/>
</dbReference>
<evidence type="ECO:0000256" key="2">
    <source>
        <dbReference type="ARBA" id="ARBA00006188"/>
    </source>
</evidence>
<keyword evidence="10" id="KW-0732">Signal</keyword>
<dbReference type="OrthoDB" id="6123450at2759"/>
<evidence type="ECO:0000256" key="5">
    <source>
        <dbReference type="ARBA" id="ARBA00023277"/>
    </source>
</evidence>
<dbReference type="EMBL" id="KV441549">
    <property type="protein sequence ID" value="OAG09801.1"/>
    <property type="molecule type" value="Genomic_DNA"/>
</dbReference>
<dbReference type="GeneID" id="28764790"/>
<dbReference type="InterPro" id="IPR008928">
    <property type="entry name" value="6-hairpin_glycosidase_sf"/>
</dbReference>
<evidence type="ECO:0000256" key="9">
    <source>
        <dbReference type="ARBA" id="ARBA00033473"/>
    </source>
</evidence>
<evidence type="ECO:0000256" key="4">
    <source>
        <dbReference type="ARBA" id="ARBA00022801"/>
    </source>
</evidence>
<dbReference type="PANTHER" id="PTHR31616:SF9">
    <property type="entry name" value="GLUCOAMYLASE, INTRACELLULAR SPORULATION-SPECIFIC"/>
    <property type="match status" value="1"/>
</dbReference>
<evidence type="ECO:0000259" key="11">
    <source>
        <dbReference type="Pfam" id="PF00723"/>
    </source>
</evidence>
<accession>A0A177CRG2</accession>
<dbReference type="Proteomes" id="UP000077069">
    <property type="component" value="Unassembled WGS sequence"/>
</dbReference>
<keyword evidence="4" id="KW-0378">Hydrolase</keyword>
<dbReference type="InterPro" id="IPR012341">
    <property type="entry name" value="6hp_glycosidase-like_sf"/>
</dbReference>
<dbReference type="SUPFAM" id="SSF48208">
    <property type="entry name" value="Six-hairpin glycosidases"/>
    <property type="match status" value="1"/>
</dbReference>
<evidence type="ECO:0000256" key="6">
    <source>
        <dbReference type="ARBA" id="ARBA00023295"/>
    </source>
</evidence>
<proteinExistence type="inferred from homology"/>
<dbReference type="STRING" id="1460663.A0A177CRG2"/>
<dbReference type="GO" id="GO:0000272">
    <property type="term" value="P:polysaccharide catabolic process"/>
    <property type="evidence" value="ECO:0007669"/>
    <property type="project" value="UniProtKB-KW"/>
</dbReference>
<dbReference type="Pfam" id="PF00723">
    <property type="entry name" value="Glyco_hydro_15"/>
    <property type="match status" value="1"/>
</dbReference>
<evidence type="ECO:0000313" key="13">
    <source>
        <dbReference type="Proteomes" id="UP000077069"/>
    </source>
</evidence>
<dbReference type="InterPro" id="IPR011613">
    <property type="entry name" value="GH15-like"/>
</dbReference>
<organism evidence="12 13">
    <name type="scientific">Paraphaeosphaeria sporulosa</name>
    <dbReference type="NCBI Taxonomy" id="1460663"/>
    <lineage>
        <taxon>Eukaryota</taxon>
        <taxon>Fungi</taxon>
        <taxon>Dikarya</taxon>
        <taxon>Ascomycota</taxon>
        <taxon>Pezizomycotina</taxon>
        <taxon>Dothideomycetes</taxon>
        <taxon>Pleosporomycetidae</taxon>
        <taxon>Pleosporales</taxon>
        <taxon>Massarineae</taxon>
        <taxon>Didymosphaeriaceae</taxon>
        <taxon>Paraphaeosphaeria</taxon>
    </lineage>
</organism>
<keyword evidence="5" id="KW-0119">Carbohydrate metabolism</keyword>
<keyword evidence="6" id="KW-0326">Glycosidase</keyword>
<dbReference type="PANTHER" id="PTHR31616">
    <property type="entry name" value="TREHALASE"/>
    <property type="match status" value="1"/>
</dbReference>
<sequence length="524" mass="58176">MGLLSFPTIYFLCSFVLYSSAFSIPSLPKFAAAKYLPHSQKPLRETLDDWIDREERISLDRLLANVKPGGVNVDSNEGVVDGTVIASPSKEAPDYWYQWVRDAAITTNTLVDLYAESPSSKQSSSLETILTAYAHLQANLQRTSNPSGTLDDLQGLGEPKFHVNGSAFTDSWGRPQRDGPALRAITLMRYLRAYNASHPASWTSASSESKSFYDLLYSAELPARSVIKADLEYISHFWNHTSFDLWEEVDGMHFFTAMVQLRALKEGQHVARSFGDEGAAQWYGEQAGYLERFVRRFWNKDKGRLVASLWSRRSGLDCAVLLGSIHGQPSEGEHGEPPFPPWADEMLVSLLGLVRDMGKRFPINVQATRGIGGLGALLEGVGIGRYPEDVYDGYSTSIGHPWFLCTSSAAEILYRTASHLSISGSLTTSPLNVDFYAALLSSSSSPEISVNTTYTADDEPFKTVVERLRHLGDEFLEVVKTHVDDEGSMSEQFDRETGFLRGARDLTWSYGAFLQAVKARKEAL</sequence>
<keyword evidence="13" id="KW-1185">Reference proteome</keyword>
<dbReference type="AlphaFoldDB" id="A0A177CRG2"/>
<name>A0A177CRG2_9PLEO</name>
<evidence type="ECO:0000256" key="1">
    <source>
        <dbReference type="ARBA" id="ARBA00001863"/>
    </source>
</evidence>
<feature type="chain" id="PRO_5008058502" description="glucan 1,4-alpha-glucosidase" evidence="10">
    <location>
        <begin position="22"/>
        <end position="524"/>
    </location>
</feature>